<dbReference type="InterPro" id="IPR015943">
    <property type="entry name" value="WD40/YVTN_repeat-like_dom_sf"/>
</dbReference>
<evidence type="ECO:0000313" key="4">
    <source>
        <dbReference type="EMBL" id="WWC90187.1"/>
    </source>
</evidence>
<dbReference type="Gene3D" id="2.130.10.10">
    <property type="entry name" value="YVTN repeat-like/Quinoprotein amine dehydrogenase"/>
    <property type="match status" value="1"/>
</dbReference>
<dbReference type="PANTHER" id="PTHR44472">
    <property type="entry name" value="DDB1- AND CUL4-ASSOCIATED FACTOR 4-RELATED"/>
    <property type="match status" value="1"/>
</dbReference>
<reference evidence="4 5" key="1">
    <citation type="submission" date="2024-01" db="EMBL/GenBank/DDBJ databases">
        <title>Comparative genomics of Cryptococcus and Kwoniella reveals pathogenesis evolution and contrasting modes of karyotype evolution via chromosome fusion or intercentromeric recombination.</title>
        <authorList>
            <person name="Coelho M.A."/>
            <person name="David-Palma M."/>
            <person name="Shea T."/>
            <person name="Bowers K."/>
            <person name="McGinley-Smith S."/>
            <person name="Mohammad A.W."/>
            <person name="Gnirke A."/>
            <person name="Yurkov A.M."/>
            <person name="Nowrousian M."/>
            <person name="Sun S."/>
            <person name="Cuomo C.A."/>
            <person name="Heitman J."/>
        </authorList>
    </citation>
    <scope>NUCLEOTIDE SEQUENCE [LARGE SCALE GENOMIC DNA]</scope>
    <source>
        <strain evidence="4 5">CBS 6074</strain>
    </source>
</reference>
<dbReference type="Proteomes" id="UP001355207">
    <property type="component" value="Chromosome 6"/>
</dbReference>
<feature type="region of interest" description="Disordered" evidence="3">
    <location>
        <begin position="203"/>
        <end position="243"/>
    </location>
</feature>
<dbReference type="InterPro" id="IPR036322">
    <property type="entry name" value="WD40_repeat_dom_sf"/>
</dbReference>
<dbReference type="AlphaFoldDB" id="A0AAX4JY58"/>
<feature type="compositionally biased region" description="Low complexity" evidence="3">
    <location>
        <begin position="164"/>
        <end position="180"/>
    </location>
</feature>
<feature type="compositionally biased region" description="Basic and acidic residues" evidence="3">
    <location>
        <begin position="227"/>
        <end position="236"/>
    </location>
</feature>
<feature type="compositionally biased region" description="Polar residues" evidence="3">
    <location>
        <begin position="46"/>
        <end position="57"/>
    </location>
</feature>
<sequence length="610" mass="69091">MSGPLGDLPGMKFDPVRNRYFPIPKGPITDNQTEEDTRARPVSAPGPSNYSDRQLNQTSSSSSSANSTSSRYQNGSHGNISYINDARRAYVEGMRRRDTSIEERYLRVHAQYQSDLQHQRNLQADRIRRSIIPNSQQGEYNFNPRFTTQSQFESNIQNRRSRTNNDNNDNSNNNDNIENDNQFHPNQGRMRTRTRMRNIEELSVPQPDCFSSQNQMKRIRSNSSSTTKEDQQDQRENHKRIGKLSKKSRFGIKYNGNGIFQQPNDRNLSKQDQFLSDLEWDVEHHACGCHGEIITSYRAFGDEAYYATTDHGKLIMHQRSGNTAIFSVCAQNLVGMHCDIPRLTMIAIAGGSEPHLHLFKRDPEMLDHAFMTHSELNLQRAEMYSVSSFDDVCTIGGTKALTTLNYTTSLRSIPRRLHSDALAIHQTSRDLVYVGQRSGHVSLEDLRTSSRTQNIVASTIKGKAVVGVKRLSDSAVPWGLVVSGMSHEMLLFDVRYGDKPLRAFEGHFNTFHTSVALTTSPNDKTLFASSSDRRIKAWSIITGDPLLPPTSVESTSSLTTGWDTNKNEEEVEVDNPLNRVFSHRVSHLDVNDELGLDVVVRGDLYRFGRK</sequence>
<name>A0AAX4JY58_9TREE</name>
<feature type="region of interest" description="Disordered" evidence="3">
    <location>
        <begin position="154"/>
        <end position="189"/>
    </location>
</feature>
<evidence type="ECO:0000256" key="1">
    <source>
        <dbReference type="ARBA" id="ARBA00022574"/>
    </source>
</evidence>
<dbReference type="GO" id="GO:0080008">
    <property type="term" value="C:Cul4-RING E3 ubiquitin ligase complex"/>
    <property type="evidence" value="ECO:0007669"/>
    <property type="project" value="TreeGrafter"/>
</dbReference>
<organism evidence="4 5">
    <name type="scientific">Kwoniella dendrophila CBS 6074</name>
    <dbReference type="NCBI Taxonomy" id="1295534"/>
    <lineage>
        <taxon>Eukaryota</taxon>
        <taxon>Fungi</taxon>
        <taxon>Dikarya</taxon>
        <taxon>Basidiomycota</taxon>
        <taxon>Agaricomycotina</taxon>
        <taxon>Tremellomycetes</taxon>
        <taxon>Tremellales</taxon>
        <taxon>Cryptococcaceae</taxon>
        <taxon>Kwoniella</taxon>
    </lineage>
</organism>
<dbReference type="GeneID" id="91095790"/>
<gene>
    <name evidence="4" type="ORF">L201_005120</name>
</gene>
<keyword evidence="5" id="KW-1185">Reference proteome</keyword>
<proteinExistence type="predicted"/>
<dbReference type="InterPro" id="IPR052254">
    <property type="entry name" value="CUL4-DDB1_E3_ligase_receptor"/>
</dbReference>
<evidence type="ECO:0000313" key="5">
    <source>
        <dbReference type="Proteomes" id="UP001355207"/>
    </source>
</evidence>
<feature type="region of interest" description="Disordered" evidence="3">
    <location>
        <begin position="1"/>
        <end position="80"/>
    </location>
</feature>
<feature type="compositionally biased region" description="Polar residues" evidence="3">
    <location>
        <begin position="209"/>
        <end position="226"/>
    </location>
</feature>
<evidence type="ECO:0000256" key="2">
    <source>
        <dbReference type="ARBA" id="ARBA00022737"/>
    </source>
</evidence>
<evidence type="ECO:0008006" key="6">
    <source>
        <dbReference type="Google" id="ProtNLM"/>
    </source>
</evidence>
<evidence type="ECO:0000256" key="3">
    <source>
        <dbReference type="SAM" id="MobiDB-lite"/>
    </source>
</evidence>
<keyword evidence="1" id="KW-0853">WD repeat</keyword>
<feature type="compositionally biased region" description="Low complexity" evidence="3">
    <location>
        <begin position="58"/>
        <end position="70"/>
    </location>
</feature>
<dbReference type="SUPFAM" id="SSF50978">
    <property type="entry name" value="WD40 repeat-like"/>
    <property type="match status" value="1"/>
</dbReference>
<dbReference type="PANTHER" id="PTHR44472:SF1">
    <property type="entry name" value="DDB1 AND CUL4 ASSOCIATED FACTOR 4"/>
    <property type="match status" value="1"/>
</dbReference>
<accession>A0AAX4JY58</accession>
<keyword evidence="2" id="KW-0677">Repeat</keyword>
<feature type="compositionally biased region" description="Polar residues" evidence="3">
    <location>
        <begin position="71"/>
        <end position="80"/>
    </location>
</feature>
<protein>
    <recommendedName>
        <fullName evidence="6">WD-repeat protein</fullName>
    </recommendedName>
</protein>
<dbReference type="EMBL" id="CP144103">
    <property type="protein sequence ID" value="WWC90187.1"/>
    <property type="molecule type" value="Genomic_DNA"/>
</dbReference>
<dbReference type="RefSeq" id="XP_066076950.1">
    <property type="nucleotide sequence ID" value="XM_066220853.1"/>
</dbReference>